<keyword evidence="2" id="KW-0802">TPR repeat</keyword>
<evidence type="ECO:0000256" key="1">
    <source>
        <dbReference type="ARBA" id="ARBA00022679"/>
    </source>
</evidence>
<dbReference type="OrthoDB" id="9815894at2"/>
<dbReference type="InterPro" id="IPR027417">
    <property type="entry name" value="P-loop_NTPase"/>
</dbReference>
<dbReference type="InterPro" id="IPR026634">
    <property type="entry name" value="TPST-like"/>
</dbReference>
<dbReference type="InterPro" id="IPR019734">
    <property type="entry name" value="TPR_rpt"/>
</dbReference>
<accession>A0A1I0DN57</accession>
<organism evidence="3 4">
    <name type="scientific">Thalassotalea agarivorans</name>
    <name type="common">Thalassomonas agarivorans</name>
    <dbReference type="NCBI Taxonomy" id="349064"/>
    <lineage>
        <taxon>Bacteria</taxon>
        <taxon>Pseudomonadati</taxon>
        <taxon>Pseudomonadota</taxon>
        <taxon>Gammaproteobacteria</taxon>
        <taxon>Alteromonadales</taxon>
        <taxon>Colwelliaceae</taxon>
        <taxon>Thalassotalea</taxon>
    </lineage>
</organism>
<dbReference type="Gene3D" id="3.40.50.300">
    <property type="entry name" value="P-loop containing nucleotide triphosphate hydrolases"/>
    <property type="match status" value="1"/>
</dbReference>
<dbReference type="InterPro" id="IPR011990">
    <property type="entry name" value="TPR-like_helical_dom_sf"/>
</dbReference>
<dbReference type="GO" id="GO:0008476">
    <property type="term" value="F:protein-tyrosine sulfotransferase activity"/>
    <property type="evidence" value="ECO:0007669"/>
    <property type="project" value="InterPro"/>
</dbReference>
<dbReference type="SMART" id="SM00028">
    <property type="entry name" value="TPR"/>
    <property type="match status" value="7"/>
</dbReference>
<dbReference type="EMBL" id="FOHK01000006">
    <property type="protein sequence ID" value="SET33771.1"/>
    <property type="molecule type" value="Genomic_DNA"/>
</dbReference>
<feature type="repeat" description="TPR" evidence="2">
    <location>
        <begin position="278"/>
        <end position="311"/>
    </location>
</feature>
<dbReference type="Pfam" id="PF13432">
    <property type="entry name" value="TPR_16"/>
    <property type="match status" value="1"/>
</dbReference>
<name>A0A1I0DN57_THASX</name>
<protein>
    <submittedName>
        <fullName evidence="3">Tetratricopeptide repeat-containing protein</fullName>
    </submittedName>
</protein>
<dbReference type="Pfam" id="PF13469">
    <property type="entry name" value="Sulfotransfer_3"/>
    <property type="match status" value="1"/>
</dbReference>
<evidence type="ECO:0000256" key="2">
    <source>
        <dbReference type="PROSITE-ProRule" id="PRU00339"/>
    </source>
</evidence>
<dbReference type="Gene3D" id="1.25.40.10">
    <property type="entry name" value="Tetratricopeptide repeat domain"/>
    <property type="match status" value="2"/>
</dbReference>
<proteinExistence type="predicted"/>
<dbReference type="Proteomes" id="UP000199308">
    <property type="component" value="Unassembled WGS sequence"/>
</dbReference>
<dbReference type="PROSITE" id="PS50005">
    <property type="entry name" value="TPR"/>
    <property type="match status" value="2"/>
</dbReference>
<dbReference type="AlphaFoldDB" id="A0A1I0DN57"/>
<keyword evidence="1" id="KW-0808">Transferase</keyword>
<evidence type="ECO:0000313" key="4">
    <source>
        <dbReference type="Proteomes" id="UP000199308"/>
    </source>
</evidence>
<gene>
    <name evidence="3" type="ORF">SAMN05660429_01585</name>
</gene>
<dbReference type="Pfam" id="PF14559">
    <property type="entry name" value="TPR_19"/>
    <property type="match status" value="1"/>
</dbReference>
<reference evidence="3 4" key="1">
    <citation type="submission" date="2016-10" db="EMBL/GenBank/DDBJ databases">
        <authorList>
            <person name="de Groot N.N."/>
        </authorList>
    </citation>
    <scope>NUCLEOTIDE SEQUENCE [LARGE SCALE GENOMIC DNA]</scope>
    <source>
        <strain evidence="3 4">DSM 19706</strain>
    </source>
</reference>
<dbReference type="RefSeq" id="WP_093329055.1">
    <property type="nucleotide sequence ID" value="NZ_AP027363.1"/>
</dbReference>
<keyword evidence="4" id="KW-1185">Reference proteome</keyword>
<sequence length="656" mass="73972">MNTSSNQLNTLLKRAQSFAMEKRYKEAIEQAKEVLTHDKSNIDATMLLAICLDKQGDSQSAAKALASIIKTQPSFIAAYILLIQIDARHQAYESAARIAQSALKYAPQHPTLWLELSKALQHTNAHEKADNAYKNYLLHSASHPLLKQSLAAFFDNELAKSERLVREYLVKHPKDVSAIRLLAEIAINLGILGEAQTLLERALTIAPSYHLARLNYAHTLNKREKSALALKQIAILEKHQPNHLPVMTVKAAVLIKLGDYREAAQLYDEILQKQPSNPALWSSSGHAEKTLGNQEKAIAAYQKAIALNPLYGEPYWSLANLKTYVFDEQEIAQMKDCLRRLNAEQIDDKAHIHFSLGKALENKKAIDDAFYHYQQGNALKRKTEPYNANQTTSLVSRNKTFFSDFAKQSQQENQVTPIFIVGLPRSGSTLLEQVISSHSLVDGTKELPDIMAIARQLGNRVKKHDQDMYPTALGTLSLQALAELGSTYLDGTLPHRNNAPFFIDKMPNNFLHIGLIKTILPNAKIIDARRDPTATCFSCFKQLFATGQAYTNDLSDLKKYYQDYLELMAFWQEKYPQDVLTVQYENVVENTEQSIKEILKFIGLPFEQQCLDFHKNKRAVATASSEQVRQPINTKGLNAWLPFKPFLSEIIDIQSP</sequence>
<dbReference type="STRING" id="349064.SAMN05660429_01585"/>
<dbReference type="PANTHER" id="PTHR12788">
    <property type="entry name" value="PROTEIN-TYROSINE SULFOTRANSFERASE 2"/>
    <property type="match status" value="1"/>
</dbReference>
<feature type="repeat" description="TPR" evidence="2">
    <location>
        <begin position="244"/>
        <end position="277"/>
    </location>
</feature>
<dbReference type="SUPFAM" id="SSF48452">
    <property type="entry name" value="TPR-like"/>
    <property type="match status" value="1"/>
</dbReference>
<evidence type="ECO:0000313" key="3">
    <source>
        <dbReference type="EMBL" id="SET33771.1"/>
    </source>
</evidence>
<dbReference type="SUPFAM" id="SSF52540">
    <property type="entry name" value="P-loop containing nucleoside triphosphate hydrolases"/>
    <property type="match status" value="1"/>
</dbReference>
<dbReference type="PANTHER" id="PTHR12788:SF10">
    <property type="entry name" value="PROTEIN-TYROSINE SULFOTRANSFERASE"/>
    <property type="match status" value="1"/>
</dbReference>